<dbReference type="RefSeq" id="WP_092039469.1">
    <property type="nucleotide sequence ID" value="NZ_FOTK01000007.1"/>
</dbReference>
<proteinExistence type="predicted"/>
<reference evidence="2" key="1">
    <citation type="submission" date="2016-10" db="EMBL/GenBank/DDBJ databases">
        <authorList>
            <person name="Varghese N."/>
            <person name="Submissions S."/>
        </authorList>
    </citation>
    <scope>NUCLEOTIDE SEQUENCE [LARGE SCALE GENOMIC DNA]</scope>
    <source>
        <strain evidence="2">BL36</strain>
    </source>
</reference>
<dbReference type="EMBL" id="FOTK01000007">
    <property type="protein sequence ID" value="SFL62712.1"/>
    <property type="molecule type" value="Genomic_DNA"/>
</dbReference>
<protein>
    <recommendedName>
        <fullName evidence="3">DUF1508 domain-containing protein</fullName>
    </recommendedName>
</protein>
<sequence length="66" mass="7347">MRFEIRASNRSHWSWVLVNETEETVVESRRDFPSQAQATAAAMAFAQLVARAGRNLAGVPRANGFL</sequence>
<evidence type="ECO:0000313" key="2">
    <source>
        <dbReference type="Proteomes" id="UP000199048"/>
    </source>
</evidence>
<dbReference type="SUPFAM" id="SSF160113">
    <property type="entry name" value="YegP-like"/>
    <property type="match status" value="1"/>
</dbReference>
<dbReference type="Proteomes" id="UP000199048">
    <property type="component" value="Unassembled WGS sequence"/>
</dbReference>
<evidence type="ECO:0008006" key="3">
    <source>
        <dbReference type="Google" id="ProtNLM"/>
    </source>
</evidence>
<evidence type="ECO:0000313" key="1">
    <source>
        <dbReference type="EMBL" id="SFL62712.1"/>
    </source>
</evidence>
<dbReference type="AlphaFoldDB" id="A0A1I4J803"/>
<dbReference type="InterPro" id="IPR036913">
    <property type="entry name" value="YegP-like_sf"/>
</dbReference>
<organism evidence="1 2">
    <name type="scientific">Methylobacterium pseudosasicola</name>
    <dbReference type="NCBI Taxonomy" id="582667"/>
    <lineage>
        <taxon>Bacteria</taxon>
        <taxon>Pseudomonadati</taxon>
        <taxon>Pseudomonadota</taxon>
        <taxon>Alphaproteobacteria</taxon>
        <taxon>Hyphomicrobiales</taxon>
        <taxon>Methylobacteriaceae</taxon>
        <taxon>Methylobacterium</taxon>
    </lineage>
</organism>
<accession>A0A1I4J803</accession>
<gene>
    <name evidence="1" type="ORF">SAMN05192568_1007190</name>
</gene>
<dbReference type="Gene3D" id="2.30.29.80">
    <property type="match status" value="1"/>
</dbReference>
<name>A0A1I4J803_9HYPH</name>
<keyword evidence="2" id="KW-1185">Reference proteome</keyword>